<protein>
    <submittedName>
        <fullName evidence="2">Uncharacterized protein</fullName>
    </submittedName>
</protein>
<keyword evidence="1" id="KW-1133">Transmembrane helix</keyword>
<name>A0A964FGA0_9CYAN</name>
<evidence type="ECO:0000313" key="2">
    <source>
        <dbReference type="EMBL" id="MCC0177972.1"/>
    </source>
</evidence>
<proteinExistence type="predicted"/>
<comment type="caution">
    <text evidence="2">The sequence shown here is derived from an EMBL/GenBank/DDBJ whole genome shotgun (WGS) entry which is preliminary data.</text>
</comment>
<gene>
    <name evidence="2" type="ORF">I4641_13390</name>
</gene>
<keyword evidence="1" id="KW-0812">Transmembrane</keyword>
<keyword evidence="3" id="KW-1185">Reference proteome</keyword>
<sequence>MNDILLAPLERPALKWFATHMPAWVNPDILTLVRIFGGVSIVLIVS</sequence>
<feature type="transmembrane region" description="Helical" evidence="1">
    <location>
        <begin position="24"/>
        <end position="45"/>
    </location>
</feature>
<keyword evidence="1" id="KW-0472">Membrane</keyword>
<accession>A0A964FGA0</accession>
<dbReference type="Proteomes" id="UP000729733">
    <property type="component" value="Unassembled WGS sequence"/>
</dbReference>
<dbReference type="EMBL" id="JADWDC010000032">
    <property type="protein sequence ID" value="MCC0177972.1"/>
    <property type="molecule type" value="Genomic_DNA"/>
</dbReference>
<evidence type="ECO:0000313" key="3">
    <source>
        <dbReference type="Proteomes" id="UP000729733"/>
    </source>
</evidence>
<dbReference type="RefSeq" id="WP_229641038.1">
    <property type="nucleotide sequence ID" value="NZ_JADWDC010000032.1"/>
</dbReference>
<evidence type="ECO:0000256" key="1">
    <source>
        <dbReference type="SAM" id="Phobius"/>
    </source>
</evidence>
<reference evidence="2" key="1">
    <citation type="journal article" date="2021" name="Antonie Van Leeuwenhoek">
        <title>Draft genome and description of Waterburya agarophytonicola gen. nov. sp. nov. (Pleurocapsales, Cyanobacteria): a seaweed symbiont.</title>
        <authorList>
            <person name="Bonthond G."/>
            <person name="Shalygin S."/>
            <person name="Bayer T."/>
            <person name="Weinberger F."/>
        </authorList>
    </citation>
    <scope>NUCLEOTIDE SEQUENCE</scope>
    <source>
        <strain evidence="2">KI4</strain>
    </source>
</reference>
<dbReference type="AlphaFoldDB" id="A0A964FGA0"/>
<organism evidence="2 3">
    <name type="scientific">Waterburya agarophytonicola KI4</name>
    <dbReference type="NCBI Taxonomy" id="2874699"/>
    <lineage>
        <taxon>Bacteria</taxon>
        <taxon>Bacillati</taxon>
        <taxon>Cyanobacteriota</taxon>
        <taxon>Cyanophyceae</taxon>
        <taxon>Pleurocapsales</taxon>
        <taxon>Hyellaceae</taxon>
        <taxon>Waterburya</taxon>
        <taxon>Waterburya agarophytonicola</taxon>
    </lineage>
</organism>